<dbReference type="OrthoDB" id="10548575at2759"/>
<organism evidence="4 5">
    <name type="scientific">Symbiodinium necroappetens</name>
    <dbReference type="NCBI Taxonomy" id="1628268"/>
    <lineage>
        <taxon>Eukaryota</taxon>
        <taxon>Sar</taxon>
        <taxon>Alveolata</taxon>
        <taxon>Dinophyceae</taxon>
        <taxon>Suessiales</taxon>
        <taxon>Symbiodiniaceae</taxon>
        <taxon>Symbiodinium</taxon>
    </lineage>
</organism>
<comment type="caution">
    <text evidence="4">The sequence shown here is derived from an EMBL/GenBank/DDBJ whole genome shotgun (WGS) entry which is preliminary data.</text>
</comment>
<dbReference type="EMBL" id="CAJNJA010059375">
    <property type="protein sequence ID" value="CAE7867477.1"/>
    <property type="molecule type" value="Genomic_DNA"/>
</dbReference>
<keyword evidence="1" id="KW-0175">Coiled coil</keyword>
<feature type="coiled-coil region" evidence="1">
    <location>
        <begin position="213"/>
        <end position="251"/>
    </location>
</feature>
<name>A0A813AIQ4_9DINO</name>
<feature type="chain" id="PRO_5032267335" evidence="3">
    <location>
        <begin position="31"/>
        <end position="321"/>
    </location>
</feature>
<feature type="signal peptide" evidence="3">
    <location>
        <begin position="1"/>
        <end position="30"/>
    </location>
</feature>
<dbReference type="AlphaFoldDB" id="A0A813AIQ4"/>
<dbReference type="Proteomes" id="UP000601435">
    <property type="component" value="Unassembled WGS sequence"/>
</dbReference>
<evidence type="ECO:0000256" key="2">
    <source>
        <dbReference type="SAM" id="MobiDB-lite"/>
    </source>
</evidence>
<evidence type="ECO:0000313" key="4">
    <source>
        <dbReference type="EMBL" id="CAE7867477.1"/>
    </source>
</evidence>
<proteinExistence type="predicted"/>
<evidence type="ECO:0000256" key="3">
    <source>
        <dbReference type="SAM" id="SignalP"/>
    </source>
</evidence>
<gene>
    <name evidence="4" type="ORF">SNEC2469_LOCUS27843</name>
</gene>
<evidence type="ECO:0000313" key="5">
    <source>
        <dbReference type="Proteomes" id="UP000601435"/>
    </source>
</evidence>
<sequence length="321" mass="35979">MTALLTRMKMVSRLLLLTAALAELVAAVAARHRSEAPASKAVELLEKLWRQGRAELNDEVVRYERLKQWCTDTAASKKSEIEDGEEKEERTSAVVERTEAAVAAVQEDIEELVAKASKLDEKRSHTEKRRQDESSTYITSDQELQKSIRAVQRASFLLRDKTDPESKAAAASELQTAPRDTALAALQVEDPGFAASSILEMLTKLSERFHGELEDLRKAETHAKQEHELLLNQLEMEHEGMEAALRTKRSALGDAQRAQKEAGEDLEDVRKDLQQDKKYVEDLQVMCSLKADSFKKRRSSRQAELEALKAAVGLIRDKAVA</sequence>
<evidence type="ECO:0000256" key="1">
    <source>
        <dbReference type="SAM" id="Coils"/>
    </source>
</evidence>
<feature type="compositionally biased region" description="Basic and acidic residues" evidence="2">
    <location>
        <begin position="120"/>
        <end position="133"/>
    </location>
</feature>
<keyword evidence="5" id="KW-1185">Reference proteome</keyword>
<feature type="region of interest" description="Disordered" evidence="2">
    <location>
        <begin position="120"/>
        <end position="142"/>
    </location>
</feature>
<reference evidence="4" key="1">
    <citation type="submission" date="2021-02" db="EMBL/GenBank/DDBJ databases">
        <authorList>
            <person name="Dougan E. K."/>
            <person name="Rhodes N."/>
            <person name="Thang M."/>
            <person name="Chan C."/>
        </authorList>
    </citation>
    <scope>NUCLEOTIDE SEQUENCE</scope>
</reference>
<protein>
    <submittedName>
        <fullName evidence="4">Uncharacterized protein</fullName>
    </submittedName>
</protein>
<keyword evidence="3" id="KW-0732">Signal</keyword>
<accession>A0A813AIQ4</accession>